<dbReference type="PANTHER" id="PTHR35337">
    <property type="entry name" value="SLR1478 PROTEIN"/>
    <property type="match status" value="1"/>
</dbReference>
<reference evidence="2 3" key="1">
    <citation type="journal article" date="2011" name="J. Bacteriol.">
        <title>Genome sequence of Halobiforma lacisalsi AJ5, an extremely halophilic archaeon which harbors a bop gene.</title>
        <authorList>
            <person name="Jiang X."/>
            <person name="Wang S."/>
            <person name="Cheng H."/>
            <person name="Huo Y."/>
            <person name="Zhang X."/>
            <person name="Zhu X."/>
            <person name="Han X."/>
            <person name="Ni P."/>
            <person name="Wu M."/>
        </authorList>
    </citation>
    <scope>NUCLEOTIDE SEQUENCE [LARGE SCALE GENOMIC DNA]</scope>
    <source>
        <strain evidence="2 3">AJ5</strain>
    </source>
</reference>
<dbReference type="InterPro" id="IPR002798">
    <property type="entry name" value="SpoIIM-like"/>
</dbReference>
<name>A0A1P8LNV2_NATLA</name>
<keyword evidence="1" id="KW-0812">Transmembrane</keyword>
<accession>A0A1P8LNV2</accession>
<feature type="transmembrane region" description="Helical" evidence="1">
    <location>
        <begin position="103"/>
        <end position="126"/>
    </location>
</feature>
<dbReference type="EMBL" id="CP019285">
    <property type="protein sequence ID" value="APW97469.1"/>
    <property type="molecule type" value="Genomic_DNA"/>
</dbReference>
<keyword evidence="1" id="KW-1133">Transmembrane helix</keyword>
<evidence type="ECO:0000256" key="1">
    <source>
        <dbReference type="SAM" id="Phobius"/>
    </source>
</evidence>
<evidence type="ECO:0008006" key="4">
    <source>
        <dbReference type="Google" id="ProtNLM"/>
    </source>
</evidence>
<sequence length="512" mass="53377">MSRSLSDSVAAVVAVFRRRPGDLLPLYVLGTAIPAVARVIPFLAAAVAYLHLETTGRLRAVRDELSGIETAPPDPEADPAAFEAWAEELVPVVEQLLTPTTGALAAAAVLGLVLLGIVLVPIVSAAQLSACYGRLRDERGLVAGIAGGRRYALRFLALYVLEVVLWIVVIAGVGAVVAALVGGFSLAGVPLAGALAALLAALAGIAALAAVRAVFAFAPVAVVVDDAGVFGSLSATASFVRARPVGAAFYYVIAIGSLIALSTVGGLFALFEVASLVPVLSTLLVLPALDLLKTALYCDHRGRLTPPATPDRSAWTQFRAGLGRGWGEMWSFVRATPLLHAAVVALALVGFWLGWRAAAPFVGLEAFEASISGRLEGHVPPAAALEFFGNNWMVALSTALSGVAFAVPAIVSVLFNGVFFGIYARLEADPLELVAFVVPHGILEIPAIFIAGALGISLGVAFWRRLRGRLPRVAFADDLERAFWVLVGVGILLAVAAATEGFVSPYYYQPFL</sequence>
<dbReference type="PANTHER" id="PTHR35337:SF1">
    <property type="entry name" value="SLR1478 PROTEIN"/>
    <property type="match status" value="1"/>
</dbReference>
<organism evidence="2 3">
    <name type="scientific">Natronobacterium lacisalsi AJ5</name>
    <dbReference type="NCBI Taxonomy" id="358396"/>
    <lineage>
        <taxon>Archaea</taxon>
        <taxon>Methanobacteriati</taxon>
        <taxon>Methanobacteriota</taxon>
        <taxon>Stenosarchaea group</taxon>
        <taxon>Halobacteria</taxon>
        <taxon>Halobacteriales</taxon>
        <taxon>Natrialbaceae</taxon>
        <taxon>Natronobacterium</taxon>
    </lineage>
</organism>
<feature type="transmembrane region" description="Helical" evidence="1">
    <location>
        <begin position="187"/>
        <end position="211"/>
    </location>
</feature>
<evidence type="ECO:0000313" key="3">
    <source>
        <dbReference type="Proteomes" id="UP000186547"/>
    </source>
</evidence>
<keyword evidence="1" id="KW-0472">Membrane</keyword>
<feature type="transmembrane region" description="Helical" evidence="1">
    <location>
        <begin position="26"/>
        <end position="52"/>
    </location>
</feature>
<feature type="transmembrane region" description="Helical" evidence="1">
    <location>
        <begin position="248"/>
        <end position="271"/>
    </location>
</feature>
<feature type="transmembrane region" description="Helical" evidence="1">
    <location>
        <begin position="338"/>
        <end position="355"/>
    </location>
</feature>
<dbReference type="Pfam" id="PF01944">
    <property type="entry name" value="SpoIIM"/>
    <property type="match status" value="1"/>
</dbReference>
<gene>
    <name evidence="2" type="ORF">CHINAEXTREME_06655</name>
</gene>
<evidence type="ECO:0000313" key="2">
    <source>
        <dbReference type="EMBL" id="APW97469.1"/>
    </source>
</evidence>
<dbReference type="Proteomes" id="UP000186547">
    <property type="component" value="Chromosome"/>
</dbReference>
<proteinExistence type="predicted"/>
<feature type="transmembrane region" description="Helical" evidence="1">
    <location>
        <begin position="443"/>
        <end position="463"/>
    </location>
</feature>
<dbReference type="KEGG" id="hlc:CHINAEXTREME06655"/>
<dbReference type="RefSeq" id="WP_010546524.1">
    <property type="nucleotide sequence ID" value="NZ_CP019285.1"/>
</dbReference>
<feature type="transmembrane region" description="Helical" evidence="1">
    <location>
        <begin position="399"/>
        <end position="423"/>
    </location>
</feature>
<dbReference type="AlphaFoldDB" id="A0A1P8LNV2"/>
<protein>
    <recommendedName>
        <fullName evidence="4">Stage II sporulation protein M</fullName>
    </recommendedName>
</protein>
<feature type="transmembrane region" description="Helical" evidence="1">
    <location>
        <begin position="156"/>
        <end position="181"/>
    </location>
</feature>
<feature type="transmembrane region" description="Helical" evidence="1">
    <location>
        <begin position="483"/>
        <end position="508"/>
    </location>
</feature>
<dbReference type="GeneID" id="30920789"/>